<dbReference type="InterPro" id="IPR029414">
    <property type="entry name" value="Tricorn_PDZ"/>
</dbReference>
<dbReference type="Pfam" id="PF07676">
    <property type="entry name" value="PD40"/>
    <property type="match status" value="2"/>
</dbReference>
<dbReference type="Pfam" id="PF26549">
    <property type="entry name" value="Tricorn_N"/>
    <property type="match status" value="1"/>
</dbReference>
<dbReference type="InterPro" id="IPR001478">
    <property type="entry name" value="PDZ"/>
</dbReference>
<comment type="caution">
    <text evidence="13">The sequence shown here is derived from an EMBL/GenBank/DDBJ whole genome shotgun (WGS) entry which is preliminary data.</text>
</comment>
<dbReference type="GO" id="GO:0006508">
    <property type="term" value="P:proteolysis"/>
    <property type="evidence" value="ECO:0007669"/>
    <property type="project" value="UniProtKB-UniRule"/>
</dbReference>
<dbReference type="InterPro" id="IPR012393">
    <property type="entry name" value="Tricorn_protease"/>
</dbReference>
<dbReference type="Pfam" id="PF14685">
    <property type="entry name" value="PDZ_Tricorn"/>
    <property type="match status" value="1"/>
</dbReference>
<feature type="active site" description="Nucleophile" evidence="8">
    <location>
        <position position="971"/>
    </location>
</feature>
<dbReference type="Gene3D" id="2.30.42.10">
    <property type="match status" value="1"/>
</dbReference>
<protein>
    <recommendedName>
        <fullName evidence="7">Tricorn protease homolog</fullName>
        <ecNumber evidence="7">3.4.21.-</ecNumber>
    </recommendedName>
</protein>
<evidence type="ECO:0000313" key="14">
    <source>
        <dbReference type="Proteomes" id="UP000777784"/>
    </source>
</evidence>
<evidence type="ECO:0000256" key="7">
    <source>
        <dbReference type="PIRNR" id="PIRNR036421"/>
    </source>
</evidence>
<dbReference type="SMART" id="SM00228">
    <property type="entry name" value="PDZ"/>
    <property type="match status" value="1"/>
</dbReference>
<dbReference type="SUPFAM" id="SSF69304">
    <property type="entry name" value="Tricorn protease N-terminal domain"/>
    <property type="match status" value="1"/>
</dbReference>
<feature type="site" description="Transition state stabilizer; via amide nitrogen" evidence="9">
    <location>
        <position position="972"/>
    </location>
</feature>
<accession>A0A948RYW7</accession>
<proteinExistence type="inferred from homology"/>
<dbReference type="Gene3D" id="3.90.226.10">
    <property type="entry name" value="2-enoyl-CoA Hydratase, Chain A, domain 1"/>
    <property type="match status" value="1"/>
</dbReference>
<dbReference type="Pfam" id="PF03572">
    <property type="entry name" value="Peptidase_S41"/>
    <property type="match status" value="1"/>
</dbReference>
<evidence type="ECO:0000256" key="11">
    <source>
        <dbReference type="SAM" id="SignalP"/>
    </source>
</evidence>
<dbReference type="SMART" id="SM00245">
    <property type="entry name" value="TSPc"/>
    <property type="match status" value="1"/>
</dbReference>
<feature type="domain" description="PDZ" evidence="12">
    <location>
        <begin position="755"/>
        <end position="816"/>
    </location>
</feature>
<dbReference type="GO" id="GO:0008236">
    <property type="term" value="F:serine-type peptidase activity"/>
    <property type="evidence" value="ECO:0007669"/>
    <property type="project" value="UniProtKB-UniRule"/>
</dbReference>
<dbReference type="InterPro" id="IPR028204">
    <property type="entry name" value="Tricorn_C1"/>
</dbReference>
<keyword evidence="5 7" id="KW-0378">Hydrolase</keyword>
<dbReference type="PROSITE" id="PS50106">
    <property type="entry name" value="PDZ"/>
    <property type="match status" value="1"/>
</dbReference>
<dbReference type="PIRSF" id="PIRSF036421">
    <property type="entry name" value="Tricorn_protease"/>
    <property type="match status" value="1"/>
</dbReference>
<comment type="similarity">
    <text evidence="2 7">Belongs to the peptidase S41B family.</text>
</comment>
<dbReference type="InterPro" id="IPR005151">
    <property type="entry name" value="Tail-specific_protease"/>
</dbReference>
<dbReference type="GO" id="GO:0005737">
    <property type="term" value="C:cytoplasm"/>
    <property type="evidence" value="ECO:0007669"/>
    <property type="project" value="UniProtKB-SubCell"/>
</dbReference>
<evidence type="ECO:0000313" key="13">
    <source>
        <dbReference type="EMBL" id="MBU2690784.1"/>
    </source>
</evidence>
<evidence type="ECO:0000256" key="8">
    <source>
        <dbReference type="PIRSR" id="PIRSR036421-1"/>
    </source>
</evidence>
<evidence type="ECO:0000256" key="10">
    <source>
        <dbReference type="SAM" id="MobiDB-lite"/>
    </source>
</evidence>
<dbReference type="CDD" id="cd07562">
    <property type="entry name" value="Peptidase_S41_TRI"/>
    <property type="match status" value="1"/>
</dbReference>
<evidence type="ECO:0000256" key="1">
    <source>
        <dbReference type="ARBA" id="ARBA00004496"/>
    </source>
</evidence>
<dbReference type="PANTHER" id="PTHR43253:SF1">
    <property type="entry name" value="TRICORN PROTEASE HOMOLOG 2-RELATED"/>
    <property type="match status" value="1"/>
</dbReference>
<gene>
    <name evidence="13" type="ORF">KJ970_07625</name>
</gene>
<dbReference type="Proteomes" id="UP000777784">
    <property type="component" value="Unassembled WGS sequence"/>
</dbReference>
<organism evidence="13 14">
    <name type="scientific">Eiseniibacteriota bacterium</name>
    <dbReference type="NCBI Taxonomy" id="2212470"/>
    <lineage>
        <taxon>Bacteria</taxon>
        <taxon>Candidatus Eiseniibacteriota</taxon>
    </lineage>
</organism>
<feature type="compositionally biased region" description="Basic and acidic residues" evidence="10">
    <location>
        <begin position="537"/>
        <end position="561"/>
    </location>
</feature>
<name>A0A948RYW7_UNCEI</name>
<feature type="signal peptide" evidence="11">
    <location>
        <begin position="1"/>
        <end position="23"/>
    </location>
</feature>
<dbReference type="InterPro" id="IPR036034">
    <property type="entry name" value="PDZ_sf"/>
</dbReference>
<evidence type="ECO:0000256" key="4">
    <source>
        <dbReference type="ARBA" id="ARBA00022670"/>
    </source>
</evidence>
<dbReference type="EC" id="3.4.21.-" evidence="7"/>
<dbReference type="PANTHER" id="PTHR43253">
    <property type="entry name" value="TRICORN PROTEASE HOMOLOG 2-RELATED"/>
    <property type="match status" value="1"/>
</dbReference>
<feature type="chain" id="PRO_5038013880" description="Tricorn protease homolog" evidence="11">
    <location>
        <begin position="24"/>
        <end position="1065"/>
    </location>
</feature>
<dbReference type="SUPFAM" id="SSF82171">
    <property type="entry name" value="DPP6 N-terminal domain-like"/>
    <property type="match status" value="1"/>
</dbReference>
<dbReference type="Pfam" id="PF14684">
    <property type="entry name" value="Tricorn_C1"/>
    <property type="match status" value="1"/>
</dbReference>
<keyword evidence="11" id="KW-0732">Signal</keyword>
<keyword evidence="3 7" id="KW-0963">Cytoplasm</keyword>
<evidence type="ECO:0000256" key="9">
    <source>
        <dbReference type="PIRSR" id="PIRSR036421-3"/>
    </source>
</evidence>
<evidence type="ECO:0000259" key="12">
    <source>
        <dbReference type="PROSITE" id="PS50106"/>
    </source>
</evidence>
<dbReference type="SUPFAM" id="SSF50156">
    <property type="entry name" value="PDZ domain-like"/>
    <property type="match status" value="1"/>
</dbReference>
<comment type="function">
    <text evidence="7">Degrades oligopeptides.</text>
</comment>
<dbReference type="InterPro" id="IPR029045">
    <property type="entry name" value="ClpP/crotonase-like_dom_sf"/>
</dbReference>
<evidence type="ECO:0000256" key="5">
    <source>
        <dbReference type="ARBA" id="ARBA00022801"/>
    </source>
</evidence>
<feature type="active site" description="Charge relay system" evidence="8">
    <location>
        <position position="753"/>
    </location>
</feature>
<evidence type="ECO:0000256" key="2">
    <source>
        <dbReference type="ARBA" id="ARBA00008524"/>
    </source>
</evidence>
<dbReference type="Gene3D" id="3.30.750.44">
    <property type="match status" value="1"/>
</dbReference>
<dbReference type="AlphaFoldDB" id="A0A948RYW7"/>
<dbReference type="InterPro" id="IPR011659">
    <property type="entry name" value="WD40"/>
</dbReference>
<reference evidence="13" key="1">
    <citation type="submission" date="2021-05" db="EMBL/GenBank/DDBJ databases">
        <title>Energy efficiency and biological interactions define the core microbiome of deep oligotrophic groundwater.</title>
        <authorList>
            <person name="Mehrshad M."/>
            <person name="Lopez-Fernandez M."/>
            <person name="Bell E."/>
            <person name="Bernier-Latmani R."/>
            <person name="Bertilsson S."/>
            <person name="Dopson M."/>
        </authorList>
    </citation>
    <scope>NUCLEOTIDE SEQUENCE</scope>
    <source>
        <strain evidence="13">Modern_marine.mb.64</strain>
    </source>
</reference>
<keyword evidence="4 7" id="KW-0645">Protease</keyword>
<dbReference type="SUPFAM" id="SSF52096">
    <property type="entry name" value="ClpP/crotonase"/>
    <property type="match status" value="1"/>
</dbReference>
<keyword evidence="6 7" id="KW-0720">Serine protease</keyword>
<dbReference type="Gene3D" id="2.120.10.30">
    <property type="entry name" value="TolB, C-terminal domain"/>
    <property type="match status" value="2"/>
</dbReference>
<dbReference type="EMBL" id="JAHJDP010000037">
    <property type="protein sequence ID" value="MBU2690784.1"/>
    <property type="molecule type" value="Genomic_DNA"/>
</dbReference>
<sequence length="1065" mass="120830">MKRYSVFAMALLLLLAVFTPAAAIKPVLPRHPSLNPDGSLMAFDWRGDIWIVPAEGGAALRVTAHVAHDAYPYWSPDGKEIAFSSDRYGNTDIFVVGTQGGSPERLTFHSDEDQIYGWSPDGGTVYFGSRRESRQNLIYAVSRTGGRPLRITGDLAFNSSVSPDGRWLAYVRGYTNWWRKHYRGSANRDIWIRPMGGGESFQITSWDGDDDQPKWAAGGRTLYFQSEREDGVMNLYRLDLAVDGENISPSGEPVQITHITEDGIQYLNLSQDGHWAVFECNGGLYRVSTAGGEPLEVPIDCPGDLKENPVERRILTSGASEFAFAPGEKQIAFVAEGEIYAALINENELREPIRLTETDAREKDLAWLDENTLIFTSDRFGDDDLFLLRSTDKEEKRLGKSRYREEIRLTDSPETERAPQVSPDSKTILYRRGTGFLWTMDGEGRHQKLLVDEPQVLHSSWSPDSRYVAYSYTTLGHAEDINIVSLETLETHNVSNHPNDDFHPLWTGDGKRLSWASRTDDGFYSIRYLWLTTEEADKSSAEREREEEQEESLKKDRKDGGASDDDEDKNKEKDKKIPEVKIDWSDFPDRIRTVTTVRGYYWDYDQSPDGKHYALKTDAVEGMELWTVDWDGDNLRRLTHNRSDPDKMTWNEASDKVRYLSRGQIREIENKEGAEESTYTFSVDLTVDARARRLQKFSEAWRLLNDGFYDPNFHGVVWPAMREKYLPLAAEALMREDFNDVVREMIGELNASHLGIYGPRDSGGDETGLLGFTPDDSYDGPGIKVAAVLKRGPLDREGRRVHPEDIILSINGREIEPGQNYYPLLNHMAGKEVDLAISPMGKGGKKKTMTVEPLDAGRYWTLSYSQWMDSNRQMVDQLSEGKIGYLHMSAMGDDNWDRFLEDIFSRALGKEGLILDVRFNNGGSIHDRVLTFLSRRAYCYSKGRGDRNITYDALQRWEKPIVLLTNERSYSDGEIFPWGFKALGLGLVVGMPTFGAVIGTNDVRLIDGTGFRVPGTGWYRMNGESLENNAVQPDIRVPDVPEENLQNRDAQLERGVQECLRMIQF</sequence>
<comment type="subcellular location">
    <subcellularLocation>
        <location evidence="1 7">Cytoplasm</location>
    </subcellularLocation>
</comment>
<dbReference type="Gene3D" id="2.120.10.60">
    <property type="entry name" value="Tricorn protease N-terminal domain"/>
    <property type="match status" value="1"/>
</dbReference>
<feature type="region of interest" description="Disordered" evidence="10">
    <location>
        <begin position="537"/>
        <end position="574"/>
    </location>
</feature>
<dbReference type="InterPro" id="IPR011042">
    <property type="entry name" value="6-blade_b-propeller_TolB-like"/>
</dbReference>
<feature type="active site" description="Charge relay system" evidence="8">
    <location>
        <position position="1027"/>
    </location>
</feature>
<evidence type="ECO:0000256" key="6">
    <source>
        <dbReference type="ARBA" id="ARBA00022825"/>
    </source>
</evidence>
<evidence type="ECO:0000256" key="3">
    <source>
        <dbReference type="ARBA" id="ARBA00022490"/>
    </source>
</evidence>